<dbReference type="SUPFAM" id="SSF117281">
    <property type="entry name" value="Kelch motif"/>
    <property type="match status" value="1"/>
</dbReference>
<organism evidence="3">
    <name type="scientific">Schistocephalus solidus</name>
    <name type="common">Tapeworm</name>
    <dbReference type="NCBI Taxonomy" id="70667"/>
    <lineage>
        <taxon>Eukaryota</taxon>
        <taxon>Metazoa</taxon>
        <taxon>Spiralia</taxon>
        <taxon>Lophotrochozoa</taxon>
        <taxon>Platyhelminthes</taxon>
        <taxon>Cestoda</taxon>
        <taxon>Eucestoda</taxon>
        <taxon>Diphyllobothriidea</taxon>
        <taxon>Diphyllobothriidae</taxon>
        <taxon>Schistocephalus</taxon>
    </lineage>
</organism>
<dbReference type="PANTHER" id="PTHR24412">
    <property type="entry name" value="KELCH PROTEIN"/>
    <property type="match status" value="1"/>
</dbReference>
<dbReference type="AlphaFoldDB" id="A0A0X3PZ79"/>
<sequence>MVLTGHHSIIVYGQISAYSQWRLERYDPDDVSNEDLGPQRQRVGAALIGIGDDIYFIGGRLWRADDIQKSRITKFNIRTRRMTPATSLSYPRWKTACCNVTVRIAGDRDKTENGIIICGGEYGQHECKKIVELFIPQQNRISRLPSMQISRSAGAAVALPDGRVFVAGGRDERDIYCGIEYPEVEFCNLHSDWQTASASEFWHDAAPMIDAHSDFAMAYFKGRLIAAGGRRMKQSAELFSLPDADHPLGPWTLLTPFITLITCSSLLVCNDRLFAFGGYFNDSIEELNASTDISSWRWTIKRASTENGSCFGAMTVLL</sequence>
<dbReference type="Gene3D" id="2.120.10.80">
    <property type="entry name" value="Kelch-type beta propeller"/>
    <property type="match status" value="1"/>
</dbReference>
<reference evidence="3" key="1">
    <citation type="submission" date="2016-01" db="EMBL/GenBank/DDBJ databases">
        <title>Reference transcriptome for the parasite Schistocephalus solidus: insights into the molecular evolution of parasitism.</title>
        <authorList>
            <person name="Hebert F.O."/>
            <person name="Grambauer S."/>
            <person name="Barber I."/>
            <person name="Landry C.R."/>
            <person name="Aubin-Horth N."/>
        </authorList>
    </citation>
    <scope>NUCLEOTIDE SEQUENCE</scope>
</reference>
<name>A0A0X3PZ79_SCHSO</name>
<evidence type="ECO:0000256" key="2">
    <source>
        <dbReference type="ARBA" id="ARBA00022737"/>
    </source>
</evidence>
<proteinExistence type="predicted"/>
<evidence type="ECO:0000313" key="3">
    <source>
        <dbReference type="EMBL" id="JAP56959.1"/>
    </source>
</evidence>
<accession>A0A0X3PZ79</accession>
<protein>
    <submittedName>
        <fullName evidence="3">Kelch-like protein 18</fullName>
    </submittedName>
</protein>
<dbReference type="PANTHER" id="PTHR24412:SF489">
    <property type="entry name" value="RING FINGER DOMAIN AND KELCH REPEAT-CONTAINING PROTEIN DDB_G0271372"/>
    <property type="match status" value="1"/>
</dbReference>
<evidence type="ECO:0000256" key="1">
    <source>
        <dbReference type="ARBA" id="ARBA00022441"/>
    </source>
</evidence>
<keyword evidence="2" id="KW-0677">Repeat</keyword>
<dbReference type="EMBL" id="GEEE01006266">
    <property type="protein sequence ID" value="JAP56959.1"/>
    <property type="molecule type" value="Transcribed_RNA"/>
</dbReference>
<dbReference type="InterPro" id="IPR015915">
    <property type="entry name" value="Kelch-typ_b-propeller"/>
</dbReference>
<keyword evidence="1" id="KW-0880">Kelch repeat</keyword>
<gene>
    <name evidence="3" type="primary">KLH18</name>
    <name evidence="3" type="ORF">TR125998</name>
</gene>